<dbReference type="InterPro" id="IPR035979">
    <property type="entry name" value="RBD_domain_sf"/>
</dbReference>
<evidence type="ECO:0000256" key="2">
    <source>
        <dbReference type="PROSITE-ProRule" id="PRU00176"/>
    </source>
</evidence>
<evidence type="ECO:0000259" key="4">
    <source>
        <dbReference type="PROSITE" id="PS50102"/>
    </source>
</evidence>
<evidence type="ECO:0000256" key="3">
    <source>
        <dbReference type="SAM" id="MobiDB-lite"/>
    </source>
</evidence>
<dbReference type="EMBL" id="JAKMXF010000044">
    <property type="protein sequence ID" value="KAI6660007.1"/>
    <property type="molecule type" value="Genomic_DNA"/>
</dbReference>
<feature type="compositionally biased region" description="Low complexity" evidence="3">
    <location>
        <begin position="31"/>
        <end position="49"/>
    </location>
</feature>
<feature type="domain" description="RRM" evidence="4">
    <location>
        <begin position="93"/>
        <end position="173"/>
    </location>
</feature>
<dbReference type="InterPro" id="IPR000504">
    <property type="entry name" value="RRM_dom"/>
</dbReference>
<dbReference type="AlphaFoldDB" id="A0AAV7KFB5"/>
<feature type="domain" description="RRM" evidence="4">
    <location>
        <begin position="175"/>
        <end position="257"/>
    </location>
</feature>
<sequence>MTQTDSFCSCLNSSSDSDQETDISSALPIDTESVLSSSPSPSETESGTSSELTLPSLLFLKEFYNLQQASSCRRWVRNMGVPLQTSVTGAGRREVYLSRIPRDCLEDELIPLMEKAGQIEEFRLMLDHNKAGSTRGYAFCVYENESSAETAIQELDGHQLRPCRMISVTRSQDNRRLYLGGLPRYVHSEEIFYKLSKLCDNLKEVIIYPSMLDKTTNRGFAFLEFQTHADAVRACKQLSRRPLYLWGRNLSIDWAVPEMEVSHEKMTNVKVVFLRKLTLDTSEQELQEIFSQFGHVDRIKKMKDFAFIHLESHAVSVEAVNCLDGSEIHGSRIEASLSKPVDRREYRKWKENKHKSTRRPSLSLACEQFPLFMPAPQPESGYIFCSNPPLYPPVTPLPPQHTFATFNYLPASHAPHPSQLMFSPLMQHFSPPYQNPSLLSAPLMPHF</sequence>
<feature type="compositionally biased region" description="Low complexity" evidence="3">
    <location>
        <begin position="1"/>
        <end position="16"/>
    </location>
</feature>
<feature type="region of interest" description="Disordered" evidence="3">
    <location>
        <begin position="1"/>
        <end position="49"/>
    </location>
</feature>
<dbReference type="FunFam" id="3.30.70.330:FF:000022">
    <property type="entry name" value="APOBEC1 complementation factor isoform X1"/>
    <property type="match status" value="1"/>
</dbReference>
<proteinExistence type="predicted"/>
<keyword evidence="6" id="KW-1185">Reference proteome</keyword>
<dbReference type="Pfam" id="PF00076">
    <property type="entry name" value="RRM_1"/>
    <property type="match status" value="3"/>
</dbReference>
<comment type="caution">
    <text evidence="5">The sequence shown here is derived from an EMBL/GenBank/DDBJ whole genome shotgun (WGS) entry which is preliminary data.</text>
</comment>
<gene>
    <name evidence="5" type="ORF">LOD99_14348</name>
</gene>
<dbReference type="PANTHER" id="PTHR21245">
    <property type="entry name" value="HETEROGENEOUS NUCLEAR RIBONUCLEOPROTEIN"/>
    <property type="match status" value="1"/>
</dbReference>
<evidence type="ECO:0000313" key="6">
    <source>
        <dbReference type="Proteomes" id="UP001165289"/>
    </source>
</evidence>
<organism evidence="5 6">
    <name type="scientific">Oopsacas minuta</name>
    <dbReference type="NCBI Taxonomy" id="111878"/>
    <lineage>
        <taxon>Eukaryota</taxon>
        <taxon>Metazoa</taxon>
        <taxon>Porifera</taxon>
        <taxon>Hexactinellida</taxon>
        <taxon>Hexasterophora</taxon>
        <taxon>Lyssacinosida</taxon>
        <taxon>Leucopsacidae</taxon>
        <taxon>Oopsacas</taxon>
    </lineage>
</organism>
<evidence type="ECO:0000313" key="5">
    <source>
        <dbReference type="EMBL" id="KAI6660007.1"/>
    </source>
</evidence>
<evidence type="ECO:0000256" key="1">
    <source>
        <dbReference type="ARBA" id="ARBA00022884"/>
    </source>
</evidence>
<accession>A0AAV7KFB5</accession>
<dbReference type="InterPro" id="IPR012677">
    <property type="entry name" value="Nucleotide-bd_a/b_plait_sf"/>
</dbReference>
<dbReference type="SMART" id="SM00360">
    <property type="entry name" value="RRM"/>
    <property type="match status" value="3"/>
</dbReference>
<name>A0AAV7KFB5_9METZ</name>
<dbReference type="PROSITE" id="PS50102">
    <property type="entry name" value="RRM"/>
    <property type="match status" value="3"/>
</dbReference>
<dbReference type="GO" id="GO:0003723">
    <property type="term" value="F:RNA binding"/>
    <property type="evidence" value="ECO:0007669"/>
    <property type="project" value="UniProtKB-UniRule"/>
</dbReference>
<feature type="domain" description="RRM" evidence="4">
    <location>
        <begin position="270"/>
        <end position="340"/>
    </location>
</feature>
<protein>
    <submittedName>
        <fullName evidence="5">APOBEC1 complementation factor</fullName>
    </submittedName>
</protein>
<dbReference type="SUPFAM" id="SSF54928">
    <property type="entry name" value="RNA-binding domain, RBD"/>
    <property type="match status" value="3"/>
</dbReference>
<dbReference type="Proteomes" id="UP001165289">
    <property type="component" value="Unassembled WGS sequence"/>
</dbReference>
<reference evidence="5 6" key="1">
    <citation type="journal article" date="2023" name="BMC Biol.">
        <title>The compact genome of the sponge Oopsacas minuta (Hexactinellida) is lacking key metazoan core genes.</title>
        <authorList>
            <person name="Santini S."/>
            <person name="Schenkelaars Q."/>
            <person name="Jourda C."/>
            <person name="Duchesne M."/>
            <person name="Belahbib H."/>
            <person name="Rocher C."/>
            <person name="Selva M."/>
            <person name="Riesgo A."/>
            <person name="Vervoort M."/>
            <person name="Leys S.P."/>
            <person name="Kodjabachian L."/>
            <person name="Le Bivic A."/>
            <person name="Borchiellini C."/>
            <person name="Claverie J.M."/>
            <person name="Renard E."/>
        </authorList>
    </citation>
    <scope>NUCLEOTIDE SEQUENCE [LARGE SCALE GENOMIC DNA]</scope>
    <source>
        <strain evidence="5">SPO-2</strain>
    </source>
</reference>
<keyword evidence="1 2" id="KW-0694">RNA-binding</keyword>
<dbReference type="Gene3D" id="3.30.70.330">
    <property type="match status" value="3"/>
</dbReference>